<accession>A0A7M2SWC3</accession>
<protein>
    <submittedName>
        <fullName evidence="1">Uncharacterized protein</fullName>
    </submittedName>
</protein>
<dbReference type="EMBL" id="CP063373">
    <property type="protein sequence ID" value="QOV40189.1"/>
    <property type="molecule type" value="Genomic_DNA"/>
</dbReference>
<gene>
    <name evidence="1" type="ORF">IM697_18380</name>
</gene>
<dbReference type="KEGG" id="sfeu:IM697_18380"/>
<dbReference type="Proteomes" id="UP000594205">
    <property type="component" value="Chromosome"/>
</dbReference>
<name>A0A7M2SWC3_9ACTN</name>
<proteinExistence type="predicted"/>
<dbReference type="RefSeq" id="WP_194048776.1">
    <property type="nucleotide sequence ID" value="NZ_CP063373.1"/>
</dbReference>
<dbReference type="AlphaFoldDB" id="A0A7M2SWC3"/>
<sequence>MTALAVEAPAAPEWSGRLVVRAADRPLLHIAGEGVTAPAMPVFTVPLECVPDAEQAPGVRTWDGPVTEASICPACLRSLRGEPEPEQPRLVPAGVAEALPEPGAEPDARGRHLRAVPDLPTYAEAPLPIEHAGRRITWSAWKPAPIIYHYDPSCEWCGDSAHGEMTSGRSGHPTSETVPLRIYLARRCTSCQLMTAYEQVPGDLMVIAHHKSRAPKDCNR</sequence>
<evidence type="ECO:0000313" key="1">
    <source>
        <dbReference type="EMBL" id="QOV40189.1"/>
    </source>
</evidence>
<organism evidence="1 2">
    <name type="scientific">Streptomyces ferrugineus</name>
    <dbReference type="NCBI Taxonomy" id="1413221"/>
    <lineage>
        <taxon>Bacteria</taxon>
        <taxon>Bacillati</taxon>
        <taxon>Actinomycetota</taxon>
        <taxon>Actinomycetes</taxon>
        <taxon>Kitasatosporales</taxon>
        <taxon>Streptomycetaceae</taxon>
        <taxon>Streptomyces</taxon>
    </lineage>
</organism>
<reference evidence="1 2" key="1">
    <citation type="submission" date="2020-10" db="EMBL/GenBank/DDBJ databases">
        <title>Streptomyces ferrugineus complate genome analysis.</title>
        <authorList>
            <person name="Anwar N."/>
        </authorList>
    </citation>
    <scope>NUCLEOTIDE SEQUENCE [LARGE SCALE GENOMIC DNA]</scope>
    <source>
        <strain evidence="1 2">CCTCC AA2014009</strain>
    </source>
</reference>
<evidence type="ECO:0000313" key="2">
    <source>
        <dbReference type="Proteomes" id="UP000594205"/>
    </source>
</evidence>
<keyword evidence="2" id="KW-1185">Reference proteome</keyword>